<evidence type="ECO:0000313" key="2">
    <source>
        <dbReference type="Proteomes" id="UP000678513"/>
    </source>
</evidence>
<keyword evidence="2" id="KW-1185">Reference proteome</keyword>
<proteinExistence type="predicted"/>
<reference evidence="1 2" key="1">
    <citation type="submission" date="2021-03" db="EMBL/GenBank/DDBJ databases">
        <title>Human Oral Microbial Genomes.</title>
        <authorList>
            <person name="Johnston C.D."/>
            <person name="Chen T."/>
            <person name="Dewhirst F.E."/>
        </authorList>
    </citation>
    <scope>NUCLEOTIDE SEQUENCE [LARGE SCALE GENOMIC DNA]</scope>
    <source>
        <strain evidence="1 2">DSMZ 100122</strain>
    </source>
</reference>
<organism evidence="1 2">
    <name type="scientific">Arachnia rubra</name>
    <dbReference type="NCBI Taxonomy" id="1547448"/>
    <lineage>
        <taxon>Bacteria</taxon>
        <taxon>Bacillati</taxon>
        <taxon>Actinomycetota</taxon>
        <taxon>Actinomycetes</taxon>
        <taxon>Propionibacteriales</taxon>
        <taxon>Propionibacteriaceae</taxon>
        <taxon>Arachnia</taxon>
    </lineage>
</organism>
<dbReference type="Proteomes" id="UP000678513">
    <property type="component" value="Chromosome"/>
</dbReference>
<gene>
    <name evidence="1" type="ORF">J5A65_01495</name>
</gene>
<evidence type="ECO:0000313" key="1">
    <source>
        <dbReference type="EMBL" id="QUC08453.1"/>
    </source>
</evidence>
<dbReference type="EMBL" id="CP072384">
    <property type="protein sequence ID" value="QUC08453.1"/>
    <property type="molecule type" value="Genomic_DNA"/>
</dbReference>
<accession>A0ABX7Y7F3</accession>
<dbReference type="RefSeq" id="WP_212324387.1">
    <property type="nucleotide sequence ID" value="NZ_AP024463.1"/>
</dbReference>
<sequence>MNTTDPHPTQADVAISTSPQKITTLWYAGKLNGYLVRTQESGRIQQLLHRLSGRVSTPPRVFYYFVAEKVNDMT</sequence>
<name>A0ABX7Y7F3_9ACTN</name>
<protein>
    <submittedName>
        <fullName evidence="1">Uncharacterized protein</fullName>
    </submittedName>
</protein>